<evidence type="ECO:0000313" key="13">
    <source>
        <dbReference type="Proteomes" id="UP001153620"/>
    </source>
</evidence>
<protein>
    <recommendedName>
        <fullName evidence="11">C2H2-type domain-containing protein</fullName>
    </recommendedName>
</protein>
<feature type="domain" description="C2H2-type" evidence="11">
    <location>
        <begin position="652"/>
        <end position="679"/>
    </location>
</feature>
<dbReference type="InterPro" id="IPR050636">
    <property type="entry name" value="C2H2-ZF_domain-containing"/>
</dbReference>
<keyword evidence="2" id="KW-0479">Metal-binding</keyword>
<evidence type="ECO:0000256" key="2">
    <source>
        <dbReference type="ARBA" id="ARBA00022723"/>
    </source>
</evidence>
<evidence type="ECO:0000256" key="8">
    <source>
        <dbReference type="ARBA" id="ARBA00023242"/>
    </source>
</evidence>
<dbReference type="EMBL" id="OU895877">
    <property type="protein sequence ID" value="CAG9798680.1"/>
    <property type="molecule type" value="Genomic_DNA"/>
</dbReference>
<feature type="coiled-coil region" evidence="10">
    <location>
        <begin position="170"/>
        <end position="197"/>
    </location>
</feature>
<accession>A0A9N9WK83</accession>
<dbReference type="SUPFAM" id="SSF57667">
    <property type="entry name" value="beta-beta-alpha zinc fingers"/>
    <property type="match status" value="3"/>
</dbReference>
<evidence type="ECO:0000313" key="12">
    <source>
        <dbReference type="EMBL" id="CAG9798680.1"/>
    </source>
</evidence>
<dbReference type="SMART" id="SM00355">
    <property type="entry name" value="ZnF_C2H2"/>
    <property type="match status" value="11"/>
</dbReference>
<proteinExistence type="predicted"/>
<organism evidence="12 13">
    <name type="scientific">Chironomus riparius</name>
    <dbReference type="NCBI Taxonomy" id="315576"/>
    <lineage>
        <taxon>Eukaryota</taxon>
        <taxon>Metazoa</taxon>
        <taxon>Ecdysozoa</taxon>
        <taxon>Arthropoda</taxon>
        <taxon>Hexapoda</taxon>
        <taxon>Insecta</taxon>
        <taxon>Pterygota</taxon>
        <taxon>Neoptera</taxon>
        <taxon>Endopterygota</taxon>
        <taxon>Diptera</taxon>
        <taxon>Nematocera</taxon>
        <taxon>Chironomoidea</taxon>
        <taxon>Chironomidae</taxon>
        <taxon>Chironominae</taxon>
        <taxon>Chironomus</taxon>
    </lineage>
</organism>
<keyword evidence="3" id="KW-0677">Repeat</keyword>
<dbReference type="Proteomes" id="UP001153620">
    <property type="component" value="Chromosome 1"/>
</dbReference>
<keyword evidence="13" id="KW-1185">Reference proteome</keyword>
<dbReference type="OrthoDB" id="40579at2759"/>
<dbReference type="PANTHER" id="PTHR47772">
    <property type="entry name" value="ZINC FINGER PROTEIN 200"/>
    <property type="match status" value="1"/>
</dbReference>
<feature type="domain" description="C2H2-type" evidence="11">
    <location>
        <begin position="624"/>
        <end position="651"/>
    </location>
</feature>
<dbReference type="Pfam" id="PF12874">
    <property type="entry name" value="zf-met"/>
    <property type="match status" value="3"/>
</dbReference>
<reference evidence="12" key="2">
    <citation type="submission" date="2022-10" db="EMBL/GenBank/DDBJ databases">
        <authorList>
            <consortium name="ENA_rothamsted_submissions"/>
            <consortium name="culmorum"/>
            <person name="King R."/>
        </authorList>
    </citation>
    <scope>NUCLEOTIDE SEQUENCE</scope>
</reference>
<evidence type="ECO:0000256" key="10">
    <source>
        <dbReference type="SAM" id="Coils"/>
    </source>
</evidence>
<evidence type="ECO:0000256" key="7">
    <source>
        <dbReference type="ARBA" id="ARBA00023163"/>
    </source>
</evidence>
<evidence type="ECO:0000256" key="9">
    <source>
        <dbReference type="PROSITE-ProRule" id="PRU00042"/>
    </source>
</evidence>
<sequence>MSSSIVFLKCYFCQKSYNKNGLIDMSGSSVMINEEKVEFRNLIFDTCFVRIDEIKSNYICSDCNNTLVSFHMFKRHAKKYSNFLNYIDLLEVLSKLEKFLGSFEDISTLRIAEGATKWCIQIENVIESPKETELIIFDPGEMAGDDCMDRDDVSIAESAIITPTAENDLIRSADNKKDENEEEIQQLDDIQTELEIDVLKSKKRKLNTLNDLDKDQIEWIREQVINSDFIKGRKKVFKCPQCQVVLCTQASLIRHLRDLHLLKNLQNEKAILKEEVNNSKLIIDTENGQQIVFKCSRCKRDRIYKSEQSFKLHFRMNHIHVKKIDASFIANCKTTTMIENEGMKDVWKCPECSKTFRYRDGLRHHLKSVHLSNFDETKGDLNHAADRSIQDISRLTEKVQNKNVSKGENFCNECGVKFMLAKHHVKPKIHQECHEIFKKLAPNMPHYRCDRCRIIFNSESSLFEHLEIHNNPELINSIPTEGLITFGASYYKEAVGDADEACLDEAVWKCGHCSVRYFDENDCVAHQLLLHSETIYCFVDNREFQGLSGLSKYLQHMKNKHPEFFPNISYSCSCKMEFPTIYEKLGHQKVCSLKIFECDYCTKRYSTKHQLQAHILFELGITGFSCEACGKKCKTISDLKIHQNTHTGLRPYLCTLCEKSFKTPAARSSHMEKHLLEGGITCEICNAKLTNRTLYQRHKRFQHDQEFRDSQYEKNTCELCDKSFLRTSHFKQHLKQHH</sequence>
<keyword evidence="6" id="KW-0805">Transcription regulation</keyword>
<reference evidence="12" key="1">
    <citation type="submission" date="2022-01" db="EMBL/GenBank/DDBJ databases">
        <authorList>
            <person name="King R."/>
        </authorList>
    </citation>
    <scope>NUCLEOTIDE SEQUENCE</scope>
</reference>
<evidence type="ECO:0000259" key="11">
    <source>
        <dbReference type="PROSITE" id="PS50157"/>
    </source>
</evidence>
<feature type="domain" description="C2H2-type" evidence="11">
    <location>
        <begin position="447"/>
        <end position="474"/>
    </location>
</feature>
<name>A0A9N9WK83_9DIPT</name>
<evidence type="ECO:0000256" key="6">
    <source>
        <dbReference type="ARBA" id="ARBA00023015"/>
    </source>
</evidence>
<keyword evidence="8" id="KW-0539">Nucleus</keyword>
<evidence type="ECO:0000256" key="5">
    <source>
        <dbReference type="ARBA" id="ARBA00022833"/>
    </source>
</evidence>
<dbReference type="AlphaFoldDB" id="A0A9N9WK83"/>
<keyword evidence="7" id="KW-0804">Transcription</keyword>
<evidence type="ECO:0000256" key="3">
    <source>
        <dbReference type="ARBA" id="ARBA00022737"/>
    </source>
</evidence>
<feature type="domain" description="C2H2-type" evidence="11">
    <location>
        <begin position="347"/>
        <end position="375"/>
    </location>
</feature>
<dbReference type="InterPro" id="IPR013087">
    <property type="entry name" value="Znf_C2H2_type"/>
</dbReference>
<keyword evidence="4 9" id="KW-0863">Zinc-finger</keyword>
<dbReference type="InterPro" id="IPR036236">
    <property type="entry name" value="Znf_C2H2_sf"/>
</dbReference>
<evidence type="ECO:0000256" key="4">
    <source>
        <dbReference type="ARBA" id="ARBA00022771"/>
    </source>
</evidence>
<keyword evidence="10" id="KW-0175">Coiled coil</keyword>
<gene>
    <name evidence="12" type="ORF">CHIRRI_LOCUS1662</name>
</gene>
<dbReference type="Gene3D" id="3.30.160.60">
    <property type="entry name" value="Classic Zinc Finger"/>
    <property type="match status" value="5"/>
</dbReference>
<dbReference type="PROSITE" id="PS00028">
    <property type="entry name" value="ZINC_FINGER_C2H2_1"/>
    <property type="match status" value="7"/>
</dbReference>
<dbReference type="GO" id="GO:0008270">
    <property type="term" value="F:zinc ion binding"/>
    <property type="evidence" value="ECO:0007669"/>
    <property type="project" value="UniProtKB-KW"/>
</dbReference>
<dbReference type="Pfam" id="PF00096">
    <property type="entry name" value="zf-C2H2"/>
    <property type="match status" value="4"/>
</dbReference>
<comment type="subcellular location">
    <subcellularLocation>
        <location evidence="1">Nucleus</location>
    </subcellularLocation>
</comment>
<evidence type="ECO:0000256" key="1">
    <source>
        <dbReference type="ARBA" id="ARBA00004123"/>
    </source>
</evidence>
<dbReference type="PANTHER" id="PTHR47772:SF13">
    <property type="entry name" value="GASTRULA ZINC FINGER PROTEIN XLCGF49.1-LIKE-RELATED"/>
    <property type="match status" value="1"/>
</dbReference>
<feature type="domain" description="C2H2-type" evidence="11">
    <location>
        <begin position="237"/>
        <end position="260"/>
    </location>
</feature>
<dbReference type="PROSITE" id="PS50157">
    <property type="entry name" value="ZINC_FINGER_C2H2_2"/>
    <property type="match status" value="6"/>
</dbReference>
<keyword evidence="5" id="KW-0862">Zinc</keyword>
<dbReference type="GO" id="GO:0005634">
    <property type="term" value="C:nucleus"/>
    <property type="evidence" value="ECO:0007669"/>
    <property type="project" value="UniProtKB-SubCell"/>
</dbReference>
<feature type="domain" description="C2H2-type" evidence="11">
    <location>
        <begin position="715"/>
        <end position="738"/>
    </location>
</feature>